<keyword evidence="10 11" id="KW-0998">Cell outer membrane</keyword>
<dbReference type="InterPro" id="IPR036942">
    <property type="entry name" value="Beta-barrel_TonB_sf"/>
</dbReference>
<dbReference type="PANTHER" id="PTHR32552">
    <property type="entry name" value="FERRICHROME IRON RECEPTOR-RELATED"/>
    <property type="match status" value="1"/>
</dbReference>
<keyword evidence="4" id="KW-0410">Iron transport</keyword>
<keyword evidence="6" id="KW-0408">Iron</keyword>
<dbReference type="InterPro" id="IPR000531">
    <property type="entry name" value="Beta-barrel_TonB"/>
</dbReference>
<dbReference type="EMBL" id="JBBHJZ010000003">
    <property type="protein sequence ID" value="MEJ5977946.1"/>
    <property type="molecule type" value="Genomic_DNA"/>
</dbReference>
<keyword evidence="5 11" id="KW-0812">Transmembrane</keyword>
<dbReference type="SUPFAM" id="SSF56935">
    <property type="entry name" value="Porins"/>
    <property type="match status" value="1"/>
</dbReference>
<evidence type="ECO:0000256" key="5">
    <source>
        <dbReference type="ARBA" id="ARBA00022692"/>
    </source>
</evidence>
<dbReference type="RefSeq" id="WP_339587893.1">
    <property type="nucleotide sequence ID" value="NZ_JBBHJZ010000003.1"/>
</dbReference>
<feature type="domain" description="TonB-dependent receptor plug" evidence="14">
    <location>
        <begin position="56"/>
        <end position="162"/>
    </location>
</feature>
<organism evidence="15 16">
    <name type="scientific">Novosphingobium anseongense</name>
    <dbReference type="NCBI Taxonomy" id="3133436"/>
    <lineage>
        <taxon>Bacteria</taxon>
        <taxon>Pseudomonadati</taxon>
        <taxon>Pseudomonadota</taxon>
        <taxon>Alphaproteobacteria</taxon>
        <taxon>Sphingomonadales</taxon>
        <taxon>Sphingomonadaceae</taxon>
        <taxon>Novosphingobium</taxon>
    </lineage>
</organism>
<dbReference type="Pfam" id="PF07715">
    <property type="entry name" value="Plug"/>
    <property type="match status" value="1"/>
</dbReference>
<keyword evidence="9 11" id="KW-0472">Membrane</keyword>
<dbReference type="PROSITE" id="PS52016">
    <property type="entry name" value="TONB_DEPENDENT_REC_3"/>
    <property type="match status" value="1"/>
</dbReference>
<dbReference type="CDD" id="cd01347">
    <property type="entry name" value="ligand_gated_channel"/>
    <property type="match status" value="1"/>
</dbReference>
<sequence>MTGRVRISIIAGALAGAASVGTVAWGQDRVPAVHDDAASAEPSEIIVTAQRRSERLRDVPISITALTAETLVQSGINNTLDIARVTPGVQLPLYGGFLQPSIRGISSASAGLGDSSNVAIYVDGIYQPSQSGQLVDLPDIQQVEVLKGPQGTLYGQNAAGGAIILTSVAPSFDLTGRFSASYGNYDHWQVRGYVSGPLVEDRVAISVAGSFEDRNGFRRNVLTGGRDSGLQSELIRARLLFQASDRVSFTVGGYYSRRSDGGQYAGQPVGPGTPLGYALAGLVGLNVPRANDPQSYALNVDPLTLIRSYGFNLLGKLDTDFGTFSTVTAYGNVKVRDVADADYTAVNLGDVDLNIFNDHFIQELNFASTKWGRATFSAGLFYMALEESYAPNTFSGYFTSLASPVTAYPTKPNPLFRINQYAYNRKRSYAAYAEFGYDLTDRLTVSLAGRYSYETQQTADNYSSLTGAQGPTLSADPRGKVSFKRFTPRATIRYAIDDGSNVYATYSQGFKSGYVNSGDNPAASPLVEPVQPEKVFAYEVGYKGRLAPGISLNLSAFWYDYKDLQVYVYSPPNQFYRNAAAARIKGIDGDVTIQAAPGLTLTAGASYVDGKYRSFPDAVVYQPNAFGFGYDTVGLDASGRRMQRAPKFTANAAISYETTWQAGTFGLYLAGNYNSGLNYDVAANVRQSAYALLDGQLSFSPAGVEGLRLVVWGKNLTNKDYLASFLGSQFVLGGSYAEPRTYGLRAEFKF</sequence>
<evidence type="ECO:0000259" key="13">
    <source>
        <dbReference type="Pfam" id="PF00593"/>
    </source>
</evidence>
<evidence type="ECO:0000256" key="2">
    <source>
        <dbReference type="ARBA" id="ARBA00022448"/>
    </source>
</evidence>
<keyword evidence="3 11" id="KW-1134">Transmembrane beta strand</keyword>
<dbReference type="Proteomes" id="UP001361239">
    <property type="component" value="Unassembled WGS sequence"/>
</dbReference>
<comment type="subcellular location">
    <subcellularLocation>
        <location evidence="1 11">Cell outer membrane</location>
        <topology evidence="1 11">Multi-pass membrane protein</topology>
    </subcellularLocation>
</comment>
<keyword evidence="7" id="KW-0406">Ion transport</keyword>
<evidence type="ECO:0000256" key="10">
    <source>
        <dbReference type="ARBA" id="ARBA00023237"/>
    </source>
</evidence>
<evidence type="ECO:0000256" key="7">
    <source>
        <dbReference type="ARBA" id="ARBA00023065"/>
    </source>
</evidence>
<evidence type="ECO:0000313" key="16">
    <source>
        <dbReference type="Proteomes" id="UP001361239"/>
    </source>
</evidence>
<dbReference type="PANTHER" id="PTHR32552:SF81">
    <property type="entry name" value="TONB-DEPENDENT OUTER MEMBRANE RECEPTOR"/>
    <property type="match status" value="1"/>
</dbReference>
<name>A0ABU8RZ41_9SPHN</name>
<feature type="domain" description="TonB-dependent receptor-like beta-barrel" evidence="13">
    <location>
        <begin position="255"/>
        <end position="716"/>
    </location>
</feature>
<protein>
    <submittedName>
        <fullName evidence="15">TonB-dependent receptor</fullName>
    </submittedName>
</protein>
<comment type="similarity">
    <text evidence="11 12">Belongs to the TonB-dependent receptor family.</text>
</comment>
<evidence type="ECO:0000256" key="12">
    <source>
        <dbReference type="RuleBase" id="RU003357"/>
    </source>
</evidence>
<accession>A0ABU8RZ41</accession>
<reference evidence="15 16" key="1">
    <citation type="submission" date="2024-03" db="EMBL/GenBank/DDBJ databases">
        <authorList>
            <person name="Jo J.-H."/>
        </authorList>
    </citation>
    <scope>NUCLEOTIDE SEQUENCE [LARGE SCALE GENOMIC DNA]</scope>
    <source>
        <strain evidence="15 16">PS1R-30</strain>
    </source>
</reference>
<evidence type="ECO:0000256" key="11">
    <source>
        <dbReference type="PROSITE-ProRule" id="PRU01360"/>
    </source>
</evidence>
<gene>
    <name evidence="15" type="ORF">WG901_14950</name>
</gene>
<proteinExistence type="inferred from homology"/>
<dbReference type="InterPro" id="IPR039426">
    <property type="entry name" value="TonB-dep_rcpt-like"/>
</dbReference>
<keyword evidence="8 12" id="KW-0798">TonB box</keyword>
<keyword evidence="2 11" id="KW-0813">Transport</keyword>
<dbReference type="Gene3D" id="2.40.170.20">
    <property type="entry name" value="TonB-dependent receptor, beta-barrel domain"/>
    <property type="match status" value="1"/>
</dbReference>
<comment type="caution">
    <text evidence="15">The sequence shown here is derived from an EMBL/GenBank/DDBJ whole genome shotgun (WGS) entry which is preliminary data.</text>
</comment>
<dbReference type="InterPro" id="IPR012910">
    <property type="entry name" value="Plug_dom"/>
</dbReference>
<evidence type="ECO:0000256" key="9">
    <source>
        <dbReference type="ARBA" id="ARBA00023136"/>
    </source>
</evidence>
<evidence type="ECO:0000256" key="3">
    <source>
        <dbReference type="ARBA" id="ARBA00022452"/>
    </source>
</evidence>
<dbReference type="Pfam" id="PF00593">
    <property type="entry name" value="TonB_dep_Rec_b-barrel"/>
    <property type="match status" value="1"/>
</dbReference>
<evidence type="ECO:0000256" key="8">
    <source>
        <dbReference type="ARBA" id="ARBA00023077"/>
    </source>
</evidence>
<keyword evidence="15" id="KW-0675">Receptor</keyword>
<keyword evidence="16" id="KW-1185">Reference proteome</keyword>
<evidence type="ECO:0000256" key="6">
    <source>
        <dbReference type="ARBA" id="ARBA00023004"/>
    </source>
</evidence>
<evidence type="ECO:0000256" key="4">
    <source>
        <dbReference type="ARBA" id="ARBA00022496"/>
    </source>
</evidence>
<evidence type="ECO:0000259" key="14">
    <source>
        <dbReference type="Pfam" id="PF07715"/>
    </source>
</evidence>
<evidence type="ECO:0000313" key="15">
    <source>
        <dbReference type="EMBL" id="MEJ5977946.1"/>
    </source>
</evidence>
<evidence type="ECO:0000256" key="1">
    <source>
        <dbReference type="ARBA" id="ARBA00004571"/>
    </source>
</evidence>